<dbReference type="EMBL" id="PQIB02000008">
    <property type="protein sequence ID" value="RLN05217.1"/>
    <property type="molecule type" value="Genomic_DNA"/>
</dbReference>
<organism evidence="1 2">
    <name type="scientific">Panicum miliaceum</name>
    <name type="common">Proso millet</name>
    <name type="synonym">Broomcorn millet</name>
    <dbReference type="NCBI Taxonomy" id="4540"/>
    <lineage>
        <taxon>Eukaryota</taxon>
        <taxon>Viridiplantae</taxon>
        <taxon>Streptophyta</taxon>
        <taxon>Embryophyta</taxon>
        <taxon>Tracheophyta</taxon>
        <taxon>Spermatophyta</taxon>
        <taxon>Magnoliopsida</taxon>
        <taxon>Liliopsida</taxon>
        <taxon>Poales</taxon>
        <taxon>Poaceae</taxon>
        <taxon>PACMAD clade</taxon>
        <taxon>Panicoideae</taxon>
        <taxon>Panicodae</taxon>
        <taxon>Paniceae</taxon>
        <taxon>Panicinae</taxon>
        <taxon>Panicum</taxon>
        <taxon>Panicum sect. Panicum</taxon>
    </lineage>
</organism>
<sequence length="203" mass="22751">MSKWRRYLYLLLDHSDKGNYPMRRIDASTLFCPVNQKITPTEIEDARLPAPFISFTASPTADYGSRVLDFFTLFGRGEKKSLIAGADENGLTVMYDLDQRTVHNQLRLNEQKDIDVAPSPSVTPYMSSIGLHSCATAAALKPLCMTKEYNLVSKEGYVVPQLEAFGIFTGFVMDLDGSGGLLRMTKHKSRRYMIPPIGIGWVF</sequence>
<comment type="caution">
    <text evidence="1">The sequence shown here is derived from an EMBL/GenBank/DDBJ whole genome shotgun (WGS) entry which is preliminary data.</text>
</comment>
<reference evidence="2" key="1">
    <citation type="journal article" date="2019" name="Nat. Commun.">
        <title>The genome of broomcorn millet.</title>
        <authorList>
            <person name="Zou C."/>
            <person name="Miki D."/>
            <person name="Li D."/>
            <person name="Tang Q."/>
            <person name="Xiao L."/>
            <person name="Rajput S."/>
            <person name="Deng P."/>
            <person name="Jia W."/>
            <person name="Huang R."/>
            <person name="Zhang M."/>
            <person name="Sun Y."/>
            <person name="Hu J."/>
            <person name="Fu X."/>
            <person name="Schnable P.S."/>
            <person name="Li F."/>
            <person name="Zhang H."/>
            <person name="Feng B."/>
            <person name="Zhu X."/>
            <person name="Liu R."/>
            <person name="Schnable J.C."/>
            <person name="Zhu J.-K."/>
            <person name="Zhang H."/>
        </authorList>
    </citation>
    <scope>NUCLEOTIDE SEQUENCE [LARGE SCALE GENOMIC DNA]</scope>
</reference>
<accession>A0A3L6RL97</accession>
<dbReference type="Proteomes" id="UP000275267">
    <property type="component" value="Unassembled WGS sequence"/>
</dbReference>
<dbReference type="Pfam" id="PF07893">
    <property type="entry name" value="DUF1668"/>
    <property type="match status" value="1"/>
</dbReference>
<evidence type="ECO:0000313" key="1">
    <source>
        <dbReference type="EMBL" id="RLN05217.1"/>
    </source>
</evidence>
<keyword evidence="2" id="KW-1185">Reference proteome</keyword>
<dbReference type="STRING" id="4540.A0A3L6RL97"/>
<protein>
    <submittedName>
        <fullName evidence="1">Uncharacterized protein</fullName>
    </submittedName>
</protein>
<proteinExistence type="predicted"/>
<name>A0A3L6RL97_PANMI</name>
<dbReference type="InterPro" id="IPR012871">
    <property type="entry name" value="DUF1668_ORYSA"/>
</dbReference>
<evidence type="ECO:0000313" key="2">
    <source>
        <dbReference type="Proteomes" id="UP000275267"/>
    </source>
</evidence>
<dbReference type="AlphaFoldDB" id="A0A3L6RL97"/>
<gene>
    <name evidence="1" type="ORF">C2845_PM13G14310</name>
</gene>
<dbReference type="OrthoDB" id="10359068at2759"/>